<evidence type="ECO:0000256" key="1">
    <source>
        <dbReference type="SAM" id="MobiDB-lite"/>
    </source>
</evidence>
<sequence length="177" mass="19915">ASLTYEELATLVYEGATYINQRPLTYLSEDPGDPIPVTPQMFLQEIPSSGVPDFDAADSSSLKRKLQRRVLLKEELRRRFRIEYLGQLNMAPGGFKEKRSPKVGEVVLVSTDQKKRNDWPLAVVEELILGKDGKCRAVKLRTATGQLTRAIQHVFPMEIDSATPENDPRRTSESSDP</sequence>
<reference evidence="3" key="1">
    <citation type="journal article" date="2014" name="PLoS ONE">
        <title>Transcriptome-Based Identification of ABC Transporters in the Western Tarnished Plant Bug Lygus hesperus.</title>
        <authorList>
            <person name="Hull J.J."/>
            <person name="Chaney K."/>
            <person name="Geib S.M."/>
            <person name="Fabrick J.A."/>
            <person name="Brent C.S."/>
            <person name="Walsh D."/>
            <person name="Lavine L.C."/>
        </authorList>
    </citation>
    <scope>NUCLEOTIDE SEQUENCE</scope>
</reference>
<feature type="non-terminal residue" evidence="3">
    <location>
        <position position="177"/>
    </location>
</feature>
<proteinExistence type="predicted"/>
<dbReference type="AlphaFoldDB" id="A0A0A9Z302"/>
<feature type="non-terminal residue" evidence="3">
    <location>
        <position position="1"/>
    </location>
</feature>
<reference evidence="3" key="2">
    <citation type="submission" date="2014-07" db="EMBL/GenBank/DDBJ databases">
        <authorList>
            <person name="Hull J."/>
        </authorList>
    </citation>
    <scope>NUCLEOTIDE SEQUENCE</scope>
</reference>
<feature type="region of interest" description="Disordered" evidence="1">
    <location>
        <begin position="157"/>
        <end position="177"/>
    </location>
</feature>
<dbReference type="PANTHER" id="PTHR47331">
    <property type="entry name" value="PHD-TYPE DOMAIN-CONTAINING PROTEIN"/>
    <property type="match status" value="1"/>
</dbReference>
<organism evidence="3">
    <name type="scientific">Lygus hesperus</name>
    <name type="common">Western plant bug</name>
    <dbReference type="NCBI Taxonomy" id="30085"/>
    <lineage>
        <taxon>Eukaryota</taxon>
        <taxon>Metazoa</taxon>
        <taxon>Ecdysozoa</taxon>
        <taxon>Arthropoda</taxon>
        <taxon>Hexapoda</taxon>
        <taxon>Insecta</taxon>
        <taxon>Pterygota</taxon>
        <taxon>Neoptera</taxon>
        <taxon>Paraneoptera</taxon>
        <taxon>Hemiptera</taxon>
        <taxon>Heteroptera</taxon>
        <taxon>Panheteroptera</taxon>
        <taxon>Cimicomorpha</taxon>
        <taxon>Miridae</taxon>
        <taxon>Mirini</taxon>
        <taxon>Lygus</taxon>
    </lineage>
</organism>
<dbReference type="EMBL" id="GBHO01004002">
    <property type="protein sequence ID" value="JAG39602.1"/>
    <property type="molecule type" value="Transcribed_RNA"/>
</dbReference>
<evidence type="ECO:0000313" key="3">
    <source>
        <dbReference type="EMBL" id="JAG39602.1"/>
    </source>
</evidence>
<name>A0A0A9Z302_LYGHE</name>
<gene>
    <name evidence="3" type="primary">grxA</name>
    <name evidence="3" type="ORF">CM83_12512</name>
</gene>
<dbReference type="PANTHER" id="PTHR47331:SF2">
    <property type="match status" value="1"/>
</dbReference>
<dbReference type="InterPro" id="IPR040676">
    <property type="entry name" value="DUF5641"/>
</dbReference>
<evidence type="ECO:0000259" key="2">
    <source>
        <dbReference type="Pfam" id="PF18701"/>
    </source>
</evidence>
<protein>
    <submittedName>
        <fullName evidence="3">Glutaredoxin</fullName>
    </submittedName>
</protein>
<feature type="domain" description="DUF5641" evidence="2">
    <location>
        <begin position="71"/>
        <end position="156"/>
    </location>
</feature>
<feature type="compositionally biased region" description="Basic and acidic residues" evidence="1">
    <location>
        <begin position="166"/>
        <end position="177"/>
    </location>
</feature>
<dbReference type="Pfam" id="PF18701">
    <property type="entry name" value="DUF5641"/>
    <property type="match status" value="1"/>
</dbReference>
<accession>A0A0A9Z302</accession>